<organism evidence="3 4">
    <name type="scientific">Recurvomyces mirabilis</name>
    <dbReference type="NCBI Taxonomy" id="574656"/>
    <lineage>
        <taxon>Eukaryota</taxon>
        <taxon>Fungi</taxon>
        <taxon>Dikarya</taxon>
        <taxon>Ascomycota</taxon>
        <taxon>Pezizomycotina</taxon>
        <taxon>Dothideomycetes</taxon>
        <taxon>Dothideomycetidae</taxon>
        <taxon>Mycosphaerellales</taxon>
        <taxon>Teratosphaeriaceae</taxon>
        <taxon>Recurvomyces</taxon>
    </lineage>
</organism>
<keyword evidence="4" id="KW-1185">Reference proteome</keyword>
<protein>
    <recommendedName>
        <fullName evidence="2">DUF7907 domain-containing protein</fullName>
    </recommendedName>
</protein>
<evidence type="ECO:0000313" key="4">
    <source>
        <dbReference type="Proteomes" id="UP001274830"/>
    </source>
</evidence>
<dbReference type="Proteomes" id="UP001274830">
    <property type="component" value="Unassembled WGS sequence"/>
</dbReference>
<feature type="domain" description="DUF7907" evidence="2">
    <location>
        <begin position="26"/>
        <end position="170"/>
    </location>
</feature>
<dbReference type="InterPro" id="IPR057229">
    <property type="entry name" value="DUF7907"/>
</dbReference>
<gene>
    <name evidence="3" type="ORF">LTR78_010569</name>
</gene>
<sequence>MQPSILLSTAFLVVTTIAHSASLNTSREYSLWTCLKPNQTGTEAYEGLQLSTYHTGAGESDIVFTELSDNYTVKGWLTPASNATNDIDNNYQELDLGTPNYPWTMLLATNVNFYAAWEPVRVFVGSGSNSSEYGVQNGFFINETGLQWTSAPHGAGGAADYFGGWLVIEDGGVADEELGARSTRTGTMCIAD</sequence>
<dbReference type="EMBL" id="JAUTXT010000079">
    <property type="protein sequence ID" value="KAK3669569.1"/>
    <property type="molecule type" value="Genomic_DNA"/>
</dbReference>
<accession>A0AAE0TM80</accession>
<reference evidence="3" key="1">
    <citation type="submission" date="2023-07" db="EMBL/GenBank/DDBJ databases">
        <title>Black Yeasts Isolated from many extreme environments.</title>
        <authorList>
            <person name="Coleine C."/>
            <person name="Stajich J.E."/>
            <person name="Selbmann L."/>
        </authorList>
    </citation>
    <scope>NUCLEOTIDE SEQUENCE</scope>
    <source>
        <strain evidence="3">CCFEE 5485</strain>
    </source>
</reference>
<evidence type="ECO:0000313" key="3">
    <source>
        <dbReference type="EMBL" id="KAK3669569.1"/>
    </source>
</evidence>
<evidence type="ECO:0000256" key="1">
    <source>
        <dbReference type="SAM" id="SignalP"/>
    </source>
</evidence>
<name>A0AAE0TM80_9PEZI</name>
<feature type="chain" id="PRO_5042244973" description="DUF7907 domain-containing protein" evidence="1">
    <location>
        <begin position="21"/>
        <end position="192"/>
    </location>
</feature>
<comment type="caution">
    <text evidence="3">The sequence shown here is derived from an EMBL/GenBank/DDBJ whole genome shotgun (WGS) entry which is preliminary data.</text>
</comment>
<evidence type="ECO:0000259" key="2">
    <source>
        <dbReference type="Pfam" id="PF25484"/>
    </source>
</evidence>
<keyword evidence="1" id="KW-0732">Signal</keyword>
<feature type="signal peptide" evidence="1">
    <location>
        <begin position="1"/>
        <end position="20"/>
    </location>
</feature>
<proteinExistence type="predicted"/>
<dbReference type="AlphaFoldDB" id="A0AAE0TM80"/>
<dbReference type="Pfam" id="PF25484">
    <property type="entry name" value="DUF7907"/>
    <property type="match status" value="1"/>
</dbReference>